<comment type="caution">
    <text evidence="2">The sequence shown here is derived from an EMBL/GenBank/DDBJ whole genome shotgun (WGS) entry which is preliminary data.</text>
</comment>
<dbReference type="Proteomes" id="UP000179251">
    <property type="component" value="Unassembled WGS sequence"/>
</dbReference>
<evidence type="ECO:0000313" key="2">
    <source>
        <dbReference type="EMBL" id="OGF62015.1"/>
    </source>
</evidence>
<keyword evidence="1" id="KW-0472">Membrane</keyword>
<keyword evidence="1" id="KW-1133">Transmembrane helix</keyword>
<dbReference type="AlphaFoldDB" id="A0A1F5VF15"/>
<reference evidence="2 3" key="1">
    <citation type="journal article" date="2016" name="Nat. Commun.">
        <title>Thousands of microbial genomes shed light on interconnected biogeochemical processes in an aquifer system.</title>
        <authorList>
            <person name="Anantharaman K."/>
            <person name="Brown C.T."/>
            <person name="Hug L.A."/>
            <person name="Sharon I."/>
            <person name="Castelle C.J."/>
            <person name="Probst A.J."/>
            <person name="Thomas B.C."/>
            <person name="Singh A."/>
            <person name="Wilkins M.J."/>
            <person name="Karaoz U."/>
            <person name="Brodie E.L."/>
            <person name="Williams K.H."/>
            <person name="Hubbard S.S."/>
            <person name="Banfield J.F."/>
        </authorList>
    </citation>
    <scope>NUCLEOTIDE SEQUENCE [LARGE SCALE GENOMIC DNA]</scope>
</reference>
<protein>
    <submittedName>
        <fullName evidence="2">Uncharacterized protein</fullName>
    </submittedName>
</protein>
<dbReference type="STRING" id="1798325.A2834_01670"/>
<evidence type="ECO:0000256" key="1">
    <source>
        <dbReference type="SAM" id="Phobius"/>
    </source>
</evidence>
<keyword evidence="1" id="KW-0812">Transmembrane</keyword>
<dbReference type="EMBL" id="MFHD01000023">
    <property type="protein sequence ID" value="OGF62015.1"/>
    <property type="molecule type" value="Genomic_DNA"/>
</dbReference>
<gene>
    <name evidence="2" type="ORF">A2834_01670</name>
</gene>
<name>A0A1F5VF15_9BACT</name>
<evidence type="ECO:0000313" key="3">
    <source>
        <dbReference type="Proteomes" id="UP000179251"/>
    </source>
</evidence>
<accession>A0A1F5VF15</accession>
<organism evidence="2 3">
    <name type="scientific">Candidatus Giovannonibacteria bacterium RIFCSPHIGHO2_01_FULL_45_23</name>
    <dbReference type="NCBI Taxonomy" id="1798325"/>
    <lineage>
        <taxon>Bacteria</taxon>
        <taxon>Candidatus Giovannoniibacteriota</taxon>
    </lineage>
</organism>
<proteinExistence type="predicted"/>
<feature type="transmembrane region" description="Helical" evidence="1">
    <location>
        <begin position="34"/>
        <end position="54"/>
    </location>
</feature>
<sequence>MPTTIEISKFAFFFLYAKKTADARKEKMVKLAKGLFLAAAVAVMSVLVACGIPFSRTVAIPEGVAENPKQLIAKLDILKTGMSKEEVFKILNIQTKTPEVESAVTAEEKQRIRYGSVNVQGSPSEMEEWRKHIDRHDITKINLRDISNTLQGFTLWSATTSEGGVDFFAYLVFYDGKFVEVKKPDNYTKKKSKTVYVTDLLGSAFGGGVSKGMKQIP</sequence>